<keyword evidence="3 7" id="KW-0812">Transmembrane</keyword>
<feature type="domain" description="ABC3 transporter permease C-terminal" evidence="8">
    <location>
        <begin position="48"/>
        <end position="165"/>
    </location>
</feature>
<keyword evidence="2" id="KW-1003">Cell membrane</keyword>
<evidence type="ECO:0000313" key="9">
    <source>
        <dbReference type="EMBL" id="MPM88272.1"/>
    </source>
</evidence>
<dbReference type="Pfam" id="PF02687">
    <property type="entry name" value="FtsX"/>
    <property type="match status" value="1"/>
</dbReference>
<comment type="similarity">
    <text evidence="6">Belongs to the ABC-4 integral membrane protein family.</text>
</comment>
<dbReference type="GO" id="GO:0022857">
    <property type="term" value="F:transmembrane transporter activity"/>
    <property type="evidence" value="ECO:0007669"/>
    <property type="project" value="TreeGrafter"/>
</dbReference>
<dbReference type="PANTHER" id="PTHR30572:SF4">
    <property type="entry name" value="ABC TRANSPORTER PERMEASE YTRF"/>
    <property type="match status" value="1"/>
</dbReference>
<evidence type="ECO:0000256" key="1">
    <source>
        <dbReference type="ARBA" id="ARBA00004651"/>
    </source>
</evidence>
<dbReference type="GO" id="GO:0005886">
    <property type="term" value="C:plasma membrane"/>
    <property type="evidence" value="ECO:0007669"/>
    <property type="project" value="UniProtKB-SubCell"/>
</dbReference>
<evidence type="ECO:0000256" key="7">
    <source>
        <dbReference type="SAM" id="Phobius"/>
    </source>
</evidence>
<feature type="transmembrane region" description="Helical" evidence="7">
    <location>
        <begin position="135"/>
        <end position="156"/>
    </location>
</feature>
<evidence type="ECO:0000256" key="3">
    <source>
        <dbReference type="ARBA" id="ARBA00022692"/>
    </source>
</evidence>
<comment type="subcellular location">
    <subcellularLocation>
        <location evidence="1">Cell membrane</location>
        <topology evidence="1">Multi-pass membrane protein</topology>
    </subcellularLocation>
</comment>
<evidence type="ECO:0000259" key="8">
    <source>
        <dbReference type="Pfam" id="PF02687"/>
    </source>
</evidence>
<accession>A0A645DI49</accession>
<feature type="transmembrane region" description="Helical" evidence="7">
    <location>
        <begin position="96"/>
        <end position="115"/>
    </location>
</feature>
<dbReference type="InterPro" id="IPR050250">
    <property type="entry name" value="Macrolide_Exporter_MacB"/>
</dbReference>
<organism evidence="9">
    <name type="scientific">bioreactor metagenome</name>
    <dbReference type="NCBI Taxonomy" id="1076179"/>
    <lineage>
        <taxon>unclassified sequences</taxon>
        <taxon>metagenomes</taxon>
        <taxon>ecological metagenomes</taxon>
    </lineage>
</organism>
<gene>
    <name evidence="9" type="ORF">SDC9_135374</name>
</gene>
<proteinExistence type="inferred from homology"/>
<dbReference type="EMBL" id="VSSQ01035921">
    <property type="protein sequence ID" value="MPM88272.1"/>
    <property type="molecule type" value="Genomic_DNA"/>
</dbReference>
<dbReference type="PANTHER" id="PTHR30572">
    <property type="entry name" value="MEMBRANE COMPONENT OF TRANSPORTER-RELATED"/>
    <property type="match status" value="1"/>
</dbReference>
<sequence length="173" mass="19244">MIQTKKNVTDENVKAIHNVVGGEYKFNDQRDQQTTSTYMAFLFFVYGFLAIIALVTVLNIMNSISMSVSARIKQYGSMRAIGMDEHQITKMIAAEAFTYALSGCAVGCIVGLLISKLLYDNLITSHFNYATWSVPVIPLLIIILFVFIASVAAVYAPSKRIRNISVTEMINEL</sequence>
<reference evidence="9" key="1">
    <citation type="submission" date="2019-08" db="EMBL/GenBank/DDBJ databases">
        <authorList>
            <person name="Kucharzyk K."/>
            <person name="Murdoch R.W."/>
            <person name="Higgins S."/>
            <person name="Loffler F."/>
        </authorList>
    </citation>
    <scope>NUCLEOTIDE SEQUENCE</scope>
</reference>
<evidence type="ECO:0000256" key="4">
    <source>
        <dbReference type="ARBA" id="ARBA00022989"/>
    </source>
</evidence>
<evidence type="ECO:0000256" key="6">
    <source>
        <dbReference type="ARBA" id="ARBA00038076"/>
    </source>
</evidence>
<evidence type="ECO:0000256" key="5">
    <source>
        <dbReference type="ARBA" id="ARBA00023136"/>
    </source>
</evidence>
<dbReference type="InterPro" id="IPR003838">
    <property type="entry name" value="ABC3_permease_C"/>
</dbReference>
<dbReference type="AlphaFoldDB" id="A0A645DI49"/>
<keyword evidence="4 7" id="KW-1133">Transmembrane helix</keyword>
<name>A0A645DI49_9ZZZZ</name>
<evidence type="ECO:0000256" key="2">
    <source>
        <dbReference type="ARBA" id="ARBA00022475"/>
    </source>
</evidence>
<comment type="caution">
    <text evidence="9">The sequence shown here is derived from an EMBL/GenBank/DDBJ whole genome shotgun (WGS) entry which is preliminary data.</text>
</comment>
<feature type="transmembrane region" description="Helical" evidence="7">
    <location>
        <begin position="38"/>
        <end position="61"/>
    </location>
</feature>
<protein>
    <recommendedName>
        <fullName evidence="8">ABC3 transporter permease C-terminal domain-containing protein</fullName>
    </recommendedName>
</protein>
<keyword evidence="5 7" id="KW-0472">Membrane</keyword>